<evidence type="ECO:0000313" key="13">
    <source>
        <dbReference type="EMBL" id="APV44402.1"/>
    </source>
</evidence>
<protein>
    <submittedName>
        <fullName evidence="13">Lysine 2,3-aminomutase</fullName>
        <ecNumber evidence="13">5.4.3.2</ecNumber>
    </submittedName>
</protein>
<dbReference type="Gene3D" id="3.20.20.70">
    <property type="entry name" value="Aldolase class I"/>
    <property type="match status" value="1"/>
</dbReference>
<keyword evidence="7 9" id="KW-0411">Iron-sulfur</keyword>
<dbReference type="PROSITE" id="PS51918">
    <property type="entry name" value="RADICAL_SAM"/>
    <property type="match status" value="1"/>
</dbReference>
<dbReference type="OrthoDB" id="9768064at2"/>
<keyword evidence="2 9" id="KW-0004">4Fe-4S</keyword>
<feature type="region of interest" description="Disordered" evidence="11">
    <location>
        <begin position="391"/>
        <end position="415"/>
    </location>
</feature>
<name>A0A1P8F7Q0_9CHLR</name>
<evidence type="ECO:0000256" key="5">
    <source>
        <dbReference type="ARBA" id="ARBA00022898"/>
    </source>
</evidence>
<dbReference type="Gene3D" id="6.10.140.1170">
    <property type="match status" value="1"/>
</dbReference>
<proteinExistence type="predicted"/>
<evidence type="ECO:0000256" key="10">
    <source>
        <dbReference type="PIRSR" id="PIRSR603739-50"/>
    </source>
</evidence>
<dbReference type="NCBIfam" id="TIGR00238">
    <property type="entry name" value="KamA family radical SAM protein"/>
    <property type="match status" value="1"/>
</dbReference>
<evidence type="ECO:0000256" key="8">
    <source>
        <dbReference type="ARBA" id="ARBA00023235"/>
    </source>
</evidence>
<dbReference type="SFLD" id="SFLDG01070">
    <property type="entry name" value="PLP-dependent"/>
    <property type="match status" value="1"/>
</dbReference>
<keyword evidence="14" id="KW-1185">Reference proteome</keyword>
<feature type="compositionally biased region" description="Acidic residues" evidence="11">
    <location>
        <begin position="1"/>
        <end position="12"/>
    </location>
</feature>
<comment type="cofactor">
    <cofactor evidence="1 10">
        <name>pyridoxal 5'-phosphate</name>
        <dbReference type="ChEBI" id="CHEBI:597326"/>
    </cofactor>
</comment>
<dbReference type="InterPro" id="IPR003739">
    <property type="entry name" value="Lys_aminomutase/Glu_NH3_mut"/>
</dbReference>
<feature type="binding site" evidence="9">
    <location>
        <position position="159"/>
    </location>
    <ligand>
        <name>[4Fe-4S] cluster</name>
        <dbReference type="ChEBI" id="CHEBI:49883"/>
        <note>4Fe-4S-S-AdoMet</note>
    </ligand>
</feature>
<dbReference type="PANTHER" id="PTHR30538:SF1">
    <property type="entry name" value="L-LYSINE 2,3-AMINOMUTASE"/>
    <property type="match status" value="1"/>
</dbReference>
<evidence type="ECO:0000256" key="2">
    <source>
        <dbReference type="ARBA" id="ARBA00022485"/>
    </source>
</evidence>
<feature type="modified residue" description="N6-(pyridoxal phosphate)lysine" evidence="10">
    <location>
        <position position="364"/>
    </location>
</feature>
<dbReference type="Pfam" id="PF04055">
    <property type="entry name" value="Radical_SAM"/>
    <property type="match status" value="1"/>
</dbReference>
<accession>A0A1P8F7Q0</accession>
<evidence type="ECO:0000256" key="4">
    <source>
        <dbReference type="ARBA" id="ARBA00022723"/>
    </source>
</evidence>
<dbReference type="KEGG" id="dfo:Dform_01067"/>
<dbReference type="RefSeq" id="WP_076004089.1">
    <property type="nucleotide sequence ID" value="NZ_CP018258.1"/>
</dbReference>
<organism evidence="13 14">
    <name type="scientific">Dehalogenimonas formicexedens</name>
    <dbReference type="NCBI Taxonomy" id="1839801"/>
    <lineage>
        <taxon>Bacteria</taxon>
        <taxon>Bacillati</taxon>
        <taxon>Chloroflexota</taxon>
        <taxon>Dehalococcoidia</taxon>
        <taxon>Dehalococcoidales</taxon>
        <taxon>Dehalococcoidaceae</taxon>
        <taxon>Dehalogenimonas</taxon>
    </lineage>
</organism>
<evidence type="ECO:0000259" key="12">
    <source>
        <dbReference type="PROSITE" id="PS51918"/>
    </source>
</evidence>
<evidence type="ECO:0000256" key="9">
    <source>
        <dbReference type="PIRSR" id="PIRSR004911-1"/>
    </source>
</evidence>
<dbReference type="PIRSF" id="PIRSF004911">
    <property type="entry name" value="DUF160"/>
    <property type="match status" value="1"/>
</dbReference>
<dbReference type="Pfam" id="PF12544">
    <property type="entry name" value="LAM_C"/>
    <property type="match status" value="1"/>
</dbReference>
<evidence type="ECO:0000256" key="3">
    <source>
        <dbReference type="ARBA" id="ARBA00022691"/>
    </source>
</evidence>
<dbReference type="Gene3D" id="6.20.120.40">
    <property type="match status" value="1"/>
</dbReference>
<dbReference type="SFLD" id="SFLDS00029">
    <property type="entry name" value="Radical_SAM"/>
    <property type="match status" value="1"/>
</dbReference>
<dbReference type="PANTHER" id="PTHR30538">
    <property type="entry name" value="LYSINE 2,3-AMINOMUTASE-RELATED"/>
    <property type="match status" value="1"/>
</dbReference>
<feature type="region of interest" description="Disordered" evidence="11">
    <location>
        <begin position="1"/>
        <end position="26"/>
    </location>
</feature>
<dbReference type="SUPFAM" id="SSF102114">
    <property type="entry name" value="Radical SAM enzymes"/>
    <property type="match status" value="1"/>
</dbReference>
<dbReference type="InterPro" id="IPR025895">
    <property type="entry name" value="LAM_C_dom"/>
</dbReference>
<dbReference type="EC" id="5.4.3.2" evidence="13"/>
<dbReference type="GO" id="GO:0046872">
    <property type="term" value="F:metal ion binding"/>
    <property type="evidence" value="ECO:0007669"/>
    <property type="project" value="UniProtKB-KW"/>
</dbReference>
<evidence type="ECO:0000256" key="6">
    <source>
        <dbReference type="ARBA" id="ARBA00023004"/>
    </source>
</evidence>
<feature type="domain" description="Radical SAM core" evidence="12">
    <location>
        <begin position="138"/>
        <end position="352"/>
    </location>
</feature>
<evidence type="ECO:0000256" key="11">
    <source>
        <dbReference type="SAM" id="MobiDB-lite"/>
    </source>
</evidence>
<dbReference type="InterPro" id="IPR013785">
    <property type="entry name" value="Aldolase_TIM"/>
</dbReference>
<dbReference type="GO" id="GO:0050066">
    <property type="term" value="F:L-lysine 2,3-aminomutase activity"/>
    <property type="evidence" value="ECO:0007669"/>
    <property type="project" value="UniProtKB-EC"/>
</dbReference>
<feature type="compositionally biased region" description="Pro residues" evidence="11">
    <location>
        <begin position="396"/>
        <end position="412"/>
    </location>
</feature>
<feature type="binding site" evidence="9">
    <location>
        <position position="152"/>
    </location>
    <ligand>
        <name>[4Fe-4S] cluster</name>
        <dbReference type="ChEBI" id="CHEBI:49883"/>
        <note>4Fe-4S-S-AdoMet</note>
    </ligand>
</feature>
<gene>
    <name evidence="13" type="primary">kamA</name>
    <name evidence="13" type="ORF">Dform_01067</name>
</gene>
<keyword evidence="6" id="KW-0408">Iron</keyword>
<dbReference type="GO" id="GO:0051539">
    <property type="term" value="F:4 iron, 4 sulfur cluster binding"/>
    <property type="evidence" value="ECO:0007669"/>
    <property type="project" value="UniProtKB-KW"/>
</dbReference>
<dbReference type="CDD" id="cd01335">
    <property type="entry name" value="Radical_SAM"/>
    <property type="match status" value="1"/>
</dbReference>
<keyword evidence="5 10" id="KW-0663">Pyridoxal phosphate</keyword>
<reference evidence="14" key="1">
    <citation type="submission" date="2016-11" db="EMBL/GenBank/DDBJ databases">
        <title>Dehalogenimonas formicexedens sp. nov., a chlorinated alkane respiring bacterium isolated from contaminated groundwater.</title>
        <authorList>
            <person name="Key T.A."/>
            <person name="Bowman K.S."/>
            <person name="Lee I."/>
            <person name="Chun J."/>
            <person name="Albuquerque L."/>
            <person name="da Costa M.S."/>
            <person name="Rainey F.A."/>
            <person name="Moe W.M."/>
        </authorList>
    </citation>
    <scope>NUCLEOTIDE SEQUENCE [LARGE SCALE GENOMIC DNA]</scope>
    <source>
        <strain evidence="14">NSZ-14</strain>
    </source>
</reference>
<dbReference type="InterPro" id="IPR058240">
    <property type="entry name" value="rSAM_sf"/>
</dbReference>
<keyword evidence="3" id="KW-0949">S-adenosyl-L-methionine</keyword>
<evidence type="ECO:0000313" key="14">
    <source>
        <dbReference type="Proteomes" id="UP000185934"/>
    </source>
</evidence>
<dbReference type="Proteomes" id="UP000185934">
    <property type="component" value="Chromosome"/>
</dbReference>
<dbReference type="AlphaFoldDB" id="A0A1P8F7Q0"/>
<evidence type="ECO:0000256" key="7">
    <source>
        <dbReference type="ARBA" id="ARBA00023014"/>
    </source>
</evidence>
<dbReference type="STRING" id="1839801.Dform_01067"/>
<sequence>MKEETLITEDPADPPSCSHEADEPPLTSSQSFRLKFYPDVSDAQWNDWHWHFKNRITSIEDLIRFIPMSVKEKTRLKLVTARFPLAITPYYLSLMDLSDPNDPVRLQAVPSTLETAAGTGNEDPLAEERDSVVPGLVHRYPDRVLMVLTDICAMLCRHCTRKREWQHGGWIHTPEQVERMLDYIRKNPQIRDVIISGGDPLTLSTHQLEKVLIALRQIKHVEIIRIGTRFPVVLPQRIDEELCAMLSKYGPIWLNTHFNHVNEITPEAAAACDRLLRAGVQVNNQSVLLRSINDTVESQLKLCHGLLKAKVRPYYLFQCDQVQGTEHLWTPVEVGLRIIEGMRGHTSGLAIPNYVIDLPDGRGKIPMTPNYVLTRTDSELVVRNYEGHISHFANPKPAPAPRKPRPVSPPVPQLSLDWTVTEVKNENRAGVRP</sequence>
<keyword evidence="8 13" id="KW-0413">Isomerase</keyword>
<feature type="binding site" evidence="9">
    <location>
        <position position="156"/>
    </location>
    <ligand>
        <name>[4Fe-4S] cluster</name>
        <dbReference type="ChEBI" id="CHEBI:49883"/>
        <note>4Fe-4S-S-AdoMet</note>
    </ligand>
</feature>
<dbReference type="InterPro" id="IPR007197">
    <property type="entry name" value="rSAM"/>
</dbReference>
<dbReference type="EMBL" id="CP018258">
    <property type="protein sequence ID" value="APV44402.1"/>
    <property type="molecule type" value="Genomic_DNA"/>
</dbReference>
<evidence type="ECO:0000256" key="1">
    <source>
        <dbReference type="ARBA" id="ARBA00001933"/>
    </source>
</evidence>
<keyword evidence="4 9" id="KW-0479">Metal-binding</keyword>